<dbReference type="PRINTS" id="PR00039">
    <property type="entry name" value="HTHLYSR"/>
</dbReference>
<dbReference type="Gene3D" id="3.40.190.10">
    <property type="entry name" value="Periplasmic binding protein-like II"/>
    <property type="match status" value="1"/>
</dbReference>
<evidence type="ECO:0000256" key="5">
    <source>
        <dbReference type="SAM" id="MobiDB-lite"/>
    </source>
</evidence>
<feature type="domain" description="HTH lysR-type" evidence="6">
    <location>
        <begin position="1"/>
        <end position="58"/>
    </location>
</feature>
<dbReference type="InterPro" id="IPR036390">
    <property type="entry name" value="WH_DNA-bd_sf"/>
</dbReference>
<dbReference type="AlphaFoldDB" id="A0A1H3FPP0"/>
<comment type="similarity">
    <text evidence="1">Belongs to the LysR transcriptional regulatory family.</text>
</comment>
<keyword evidence="4" id="KW-0804">Transcription</keyword>
<evidence type="ECO:0000259" key="6">
    <source>
        <dbReference type="PROSITE" id="PS50931"/>
    </source>
</evidence>
<dbReference type="PANTHER" id="PTHR30537">
    <property type="entry name" value="HTH-TYPE TRANSCRIPTIONAL REGULATOR"/>
    <property type="match status" value="1"/>
</dbReference>
<proteinExistence type="inferred from homology"/>
<dbReference type="RefSeq" id="WP_092892899.1">
    <property type="nucleotide sequence ID" value="NZ_CP061498.1"/>
</dbReference>
<evidence type="ECO:0000256" key="3">
    <source>
        <dbReference type="ARBA" id="ARBA00023125"/>
    </source>
</evidence>
<dbReference type="PROSITE" id="PS50931">
    <property type="entry name" value="HTH_LYSR"/>
    <property type="match status" value="1"/>
</dbReference>
<gene>
    <name evidence="7" type="ORF">SAMN04488238_1452</name>
</gene>
<dbReference type="InterPro" id="IPR036388">
    <property type="entry name" value="WH-like_DNA-bd_sf"/>
</dbReference>
<dbReference type="OrthoDB" id="9813056at2"/>
<evidence type="ECO:0000313" key="8">
    <source>
        <dbReference type="Proteomes" id="UP000198539"/>
    </source>
</evidence>
<dbReference type="SUPFAM" id="SSF46785">
    <property type="entry name" value="Winged helix' DNA-binding domain"/>
    <property type="match status" value="1"/>
</dbReference>
<dbReference type="GO" id="GO:0043565">
    <property type="term" value="F:sequence-specific DNA binding"/>
    <property type="evidence" value="ECO:0007669"/>
    <property type="project" value="TreeGrafter"/>
</dbReference>
<keyword evidence="8" id="KW-1185">Reference proteome</keyword>
<dbReference type="GO" id="GO:0003700">
    <property type="term" value="F:DNA-binding transcription factor activity"/>
    <property type="evidence" value="ECO:0007669"/>
    <property type="project" value="InterPro"/>
</dbReference>
<evidence type="ECO:0000256" key="2">
    <source>
        <dbReference type="ARBA" id="ARBA00023015"/>
    </source>
</evidence>
<evidence type="ECO:0000313" key="7">
    <source>
        <dbReference type="EMBL" id="SDX92880.1"/>
    </source>
</evidence>
<keyword evidence="2" id="KW-0805">Transcription regulation</keyword>
<protein>
    <submittedName>
        <fullName evidence="7">LysR substrate binding domain-containing protein</fullName>
    </submittedName>
</protein>
<sequence>METNTLRAYALVVEEGSFSAAARRLGISKSMCSKHISDLEDILGARLLTRSTRSVKATALGGEYYTKVRRILDLLDEANDYAKTESGTITGRLRIGMPMSYSLHALQPHILKFMEIYPEIQLECVFDDRRRECPIFCVTGIWSMLPERSKDDDDFQGTAGRTSEGLRAA</sequence>
<dbReference type="InterPro" id="IPR000847">
    <property type="entry name" value="LysR_HTH_N"/>
</dbReference>
<name>A0A1H3FPP0_9RHOB</name>
<dbReference type="Proteomes" id="UP000198539">
    <property type="component" value="Unassembled WGS sequence"/>
</dbReference>
<dbReference type="GO" id="GO:0006351">
    <property type="term" value="P:DNA-templated transcription"/>
    <property type="evidence" value="ECO:0007669"/>
    <property type="project" value="TreeGrafter"/>
</dbReference>
<keyword evidence="3" id="KW-0238">DNA-binding</keyword>
<evidence type="ECO:0000256" key="4">
    <source>
        <dbReference type="ARBA" id="ARBA00023163"/>
    </source>
</evidence>
<organism evidence="7 8">
    <name type="scientific">Roseicitreum antarcticum</name>
    <dbReference type="NCBI Taxonomy" id="564137"/>
    <lineage>
        <taxon>Bacteria</taxon>
        <taxon>Pseudomonadati</taxon>
        <taxon>Pseudomonadota</taxon>
        <taxon>Alphaproteobacteria</taxon>
        <taxon>Rhodobacterales</taxon>
        <taxon>Paracoccaceae</taxon>
        <taxon>Roseicitreum</taxon>
    </lineage>
</organism>
<feature type="region of interest" description="Disordered" evidence="5">
    <location>
        <begin position="150"/>
        <end position="169"/>
    </location>
</feature>
<dbReference type="EMBL" id="FNOM01000045">
    <property type="protein sequence ID" value="SDX92880.1"/>
    <property type="molecule type" value="Genomic_DNA"/>
</dbReference>
<dbReference type="Gene3D" id="1.10.10.10">
    <property type="entry name" value="Winged helix-like DNA-binding domain superfamily/Winged helix DNA-binding domain"/>
    <property type="match status" value="1"/>
</dbReference>
<evidence type="ECO:0000256" key="1">
    <source>
        <dbReference type="ARBA" id="ARBA00009437"/>
    </source>
</evidence>
<dbReference type="FunFam" id="1.10.10.10:FF:000001">
    <property type="entry name" value="LysR family transcriptional regulator"/>
    <property type="match status" value="1"/>
</dbReference>
<dbReference type="PANTHER" id="PTHR30537:SF35">
    <property type="entry name" value="TRANSCRIPTIONAL REGULATORY PROTEIN"/>
    <property type="match status" value="1"/>
</dbReference>
<dbReference type="InterPro" id="IPR058163">
    <property type="entry name" value="LysR-type_TF_proteobact-type"/>
</dbReference>
<accession>A0A1H3FPP0</accession>
<dbReference type="Pfam" id="PF00126">
    <property type="entry name" value="HTH_1"/>
    <property type="match status" value="1"/>
</dbReference>
<reference evidence="7 8" key="1">
    <citation type="submission" date="2016-10" db="EMBL/GenBank/DDBJ databases">
        <authorList>
            <person name="de Groot N.N."/>
        </authorList>
    </citation>
    <scope>NUCLEOTIDE SEQUENCE [LARGE SCALE GENOMIC DNA]</scope>
    <source>
        <strain evidence="7 8">CGMCC 1.8894</strain>
    </source>
</reference>
<dbReference type="STRING" id="564137.SAMN04488238_1452"/>